<name>A0A699RIR9_TANCI</name>
<gene>
    <name evidence="1" type="ORF">Tci_857258</name>
</gene>
<proteinExistence type="predicted"/>
<evidence type="ECO:0000313" key="1">
    <source>
        <dbReference type="EMBL" id="GFC85288.1"/>
    </source>
</evidence>
<reference evidence="1" key="1">
    <citation type="journal article" date="2019" name="Sci. Rep.">
        <title>Draft genome of Tanacetum cinerariifolium, the natural source of mosquito coil.</title>
        <authorList>
            <person name="Yamashiro T."/>
            <person name="Shiraishi A."/>
            <person name="Satake H."/>
            <person name="Nakayama K."/>
        </authorList>
    </citation>
    <scope>NUCLEOTIDE SEQUENCE</scope>
</reference>
<dbReference type="AlphaFoldDB" id="A0A699RIR9"/>
<dbReference type="EMBL" id="BKCJ011099193">
    <property type="protein sequence ID" value="GFC85288.1"/>
    <property type="molecule type" value="Genomic_DNA"/>
</dbReference>
<organism evidence="1">
    <name type="scientific">Tanacetum cinerariifolium</name>
    <name type="common">Dalmatian daisy</name>
    <name type="synonym">Chrysanthemum cinerariifolium</name>
    <dbReference type="NCBI Taxonomy" id="118510"/>
    <lineage>
        <taxon>Eukaryota</taxon>
        <taxon>Viridiplantae</taxon>
        <taxon>Streptophyta</taxon>
        <taxon>Embryophyta</taxon>
        <taxon>Tracheophyta</taxon>
        <taxon>Spermatophyta</taxon>
        <taxon>Magnoliopsida</taxon>
        <taxon>eudicotyledons</taxon>
        <taxon>Gunneridae</taxon>
        <taxon>Pentapetalae</taxon>
        <taxon>asterids</taxon>
        <taxon>campanulids</taxon>
        <taxon>Asterales</taxon>
        <taxon>Asteraceae</taxon>
        <taxon>Asteroideae</taxon>
        <taxon>Anthemideae</taxon>
        <taxon>Anthemidinae</taxon>
        <taxon>Tanacetum</taxon>
    </lineage>
</organism>
<comment type="caution">
    <text evidence="1">The sequence shown here is derived from an EMBL/GenBank/DDBJ whole genome shotgun (WGS) entry which is preliminary data.</text>
</comment>
<accession>A0A699RIR9</accession>
<feature type="non-terminal residue" evidence="1">
    <location>
        <position position="1"/>
    </location>
</feature>
<sequence>DVLRSQRNPIFKVDVAILKNTNFFRAFMTYSSSPIIYIQQFWDTMRPRHLVLQILWVIIHCSNINYAERIWEEFVQSIQSFFTDKKRLTMPSQGKKKVTPLLIPGIRFTKLFIHYLKTKNNIHPRTGSPLHYSHADNVLGNLKFIGNDGREVYGMPILDALLTDAILGPPYYEGYLAYVAEYQRYLDGKHGMVAKEAVPESSA</sequence>
<feature type="non-terminal residue" evidence="1">
    <location>
        <position position="203"/>
    </location>
</feature>
<protein>
    <recommendedName>
        <fullName evidence="2">Histone deacetylase 14</fullName>
    </recommendedName>
</protein>
<evidence type="ECO:0008006" key="2">
    <source>
        <dbReference type="Google" id="ProtNLM"/>
    </source>
</evidence>